<dbReference type="GO" id="GO:0000049">
    <property type="term" value="F:tRNA binding"/>
    <property type="evidence" value="ECO:0007669"/>
    <property type="project" value="TreeGrafter"/>
</dbReference>
<dbReference type="OrthoDB" id="679842at2759"/>
<organism evidence="2">
    <name type="scientific">Cyprideis torosa</name>
    <dbReference type="NCBI Taxonomy" id="163714"/>
    <lineage>
        <taxon>Eukaryota</taxon>
        <taxon>Metazoa</taxon>
        <taxon>Ecdysozoa</taxon>
        <taxon>Arthropoda</taxon>
        <taxon>Crustacea</taxon>
        <taxon>Oligostraca</taxon>
        <taxon>Ostracoda</taxon>
        <taxon>Podocopa</taxon>
        <taxon>Podocopida</taxon>
        <taxon>Cytherocopina</taxon>
        <taxon>Cytheroidea</taxon>
        <taxon>Cytherideidae</taxon>
        <taxon>Cyprideis</taxon>
    </lineage>
</organism>
<gene>
    <name evidence="2" type="ORF">CTOB1V02_LOCUS15202</name>
</gene>
<reference evidence="2" key="1">
    <citation type="submission" date="2020-11" db="EMBL/GenBank/DDBJ databases">
        <authorList>
            <person name="Tran Van P."/>
        </authorList>
    </citation>
    <scope>NUCLEOTIDE SEQUENCE</scope>
</reference>
<evidence type="ECO:0000313" key="2">
    <source>
        <dbReference type="EMBL" id="CAD7237387.1"/>
    </source>
</evidence>
<proteinExistence type="predicted"/>
<feature type="non-terminal residue" evidence="2">
    <location>
        <position position="127"/>
    </location>
</feature>
<dbReference type="GO" id="GO:0005829">
    <property type="term" value="C:cytosol"/>
    <property type="evidence" value="ECO:0007669"/>
    <property type="project" value="TreeGrafter"/>
</dbReference>
<dbReference type="InterPro" id="IPR012340">
    <property type="entry name" value="NA-bd_OB-fold"/>
</dbReference>
<accession>A0A7R8WUC2</accession>
<dbReference type="PANTHER" id="PTHR42918">
    <property type="entry name" value="LYSYL-TRNA SYNTHETASE"/>
    <property type="match status" value="1"/>
</dbReference>
<dbReference type="GO" id="GO:0000166">
    <property type="term" value="F:nucleotide binding"/>
    <property type="evidence" value="ECO:0007669"/>
    <property type="project" value="InterPro"/>
</dbReference>
<dbReference type="SUPFAM" id="SSF50249">
    <property type="entry name" value="Nucleic acid-binding proteins"/>
    <property type="match status" value="1"/>
</dbReference>
<dbReference type="EMBL" id="OB687451">
    <property type="protein sequence ID" value="CAD7237387.1"/>
    <property type="molecule type" value="Genomic_DNA"/>
</dbReference>
<keyword evidence="1" id="KW-0547">Nucleotide-binding</keyword>
<dbReference type="PANTHER" id="PTHR42918:SF15">
    <property type="entry name" value="LYSINE--TRNA LIGASE, CHLOROPLASTIC_MITOCHONDRIAL"/>
    <property type="match status" value="1"/>
</dbReference>
<evidence type="ECO:0000256" key="1">
    <source>
        <dbReference type="ARBA" id="ARBA00022741"/>
    </source>
</evidence>
<dbReference type="CDD" id="cd04322">
    <property type="entry name" value="LysRS_N"/>
    <property type="match status" value="1"/>
</dbReference>
<dbReference type="GO" id="GO:0004824">
    <property type="term" value="F:lysine-tRNA ligase activity"/>
    <property type="evidence" value="ECO:0007669"/>
    <property type="project" value="TreeGrafter"/>
</dbReference>
<dbReference type="InterPro" id="IPR004365">
    <property type="entry name" value="NA-bd_OB_tRNA"/>
</dbReference>
<sequence>MTQSQEKNTQELDLTDPHQAKEHKLQKLLEKGINPYPAKFDRTHQAAEIQEKYEALENGAETEDVVRVAGRIMAIRNDGMFIDLMDASGKIQIFCHKQSMDEEALAVLKLYDIGDIIGAEGTMRRTP</sequence>
<protein>
    <submittedName>
        <fullName evidence="2">Uncharacterized protein</fullName>
    </submittedName>
</protein>
<dbReference type="GO" id="GO:0006430">
    <property type="term" value="P:lysyl-tRNA aminoacylation"/>
    <property type="evidence" value="ECO:0007669"/>
    <property type="project" value="TreeGrafter"/>
</dbReference>
<dbReference type="Gene3D" id="2.40.50.140">
    <property type="entry name" value="Nucleic acid-binding proteins"/>
    <property type="match status" value="1"/>
</dbReference>
<dbReference type="Pfam" id="PF01336">
    <property type="entry name" value="tRNA_anti-codon"/>
    <property type="match status" value="1"/>
</dbReference>
<dbReference type="InterPro" id="IPR044136">
    <property type="entry name" value="Lys-tRNA-ligase_II_N"/>
</dbReference>
<name>A0A7R8WUC2_9CRUS</name>
<dbReference type="AlphaFoldDB" id="A0A7R8WUC2"/>